<dbReference type="Gene3D" id="3.10.450.50">
    <property type="match status" value="1"/>
</dbReference>
<dbReference type="KEGG" id="kbs:EPA93_04620"/>
<gene>
    <name evidence="1" type="ORF">EPA93_04620</name>
</gene>
<proteinExistence type="predicted"/>
<dbReference type="SUPFAM" id="SSF54427">
    <property type="entry name" value="NTF2-like"/>
    <property type="match status" value="1"/>
</dbReference>
<accession>A0A4P6JJM9</accession>
<dbReference type="OrthoDB" id="9182871at2"/>
<dbReference type="Pfam" id="PF07366">
    <property type="entry name" value="SnoaL"/>
    <property type="match status" value="1"/>
</dbReference>
<dbReference type="EMBL" id="CP035758">
    <property type="protein sequence ID" value="QBD75319.1"/>
    <property type="molecule type" value="Genomic_DNA"/>
</dbReference>
<evidence type="ECO:0000313" key="1">
    <source>
        <dbReference type="EMBL" id="QBD75319.1"/>
    </source>
</evidence>
<name>A0A4P6JJM9_KTERU</name>
<protein>
    <recommendedName>
        <fullName evidence="3">SnoaL-like domain-containing protein</fullName>
    </recommendedName>
</protein>
<sequence length="134" mass="15199">MVQRKQDKADMTDTASNTKESMQKIVNIFTTGDLSEVASLFSSTYIDHQRPPWLTIDGPEEFKHIVLGARKALPNLRVTIEDCIAEGNAIAARLHWYSTQPGGKKIERETIDMLRFAQGKVIEHWGAETWRKEG</sequence>
<evidence type="ECO:0008006" key="3">
    <source>
        <dbReference type="Google" id="ProtNLM"/>
    </source>
</evidence>
<dbReference type="InterPro" id="IPR032710">
    <property type="entry name" value="NTF2-like_dom_sf"/>
</dbReference>
<dbReference type="Proteomes" id="UP000290365">
    <property type="component" value="Chromosome"/>
</dbReference>
<reference evidence="1 2" key="1">
    <citation type="submission" date="2019-01" db="EMBL/GenBank/DDBJ databases">
        <title>Ktedonosporobacter rubrisoli SCAWS-G2.</title>
        <authorList>
            <person name="Huang Y."/>
            <person name="Yan B."/>
        </authorList>
    </citation>
    <scope>NUCLEOTIDE SEQUENCE [LARGE SCALE GENOMIC DNA]</scope>
    <source>
        <strain evidence="1 2">SCAWS-G2</strain>
    </source>
</reference>
<dbReference type="GO" id="GO:0030638">
    <property type="term" value="P:polyketide metabolic process"/>
    <property type="evidence" value="ECO:0007669"/>
    <property type="project" value="InterPro"/>
</dbReference>
<dbReference type="AlphaFoldDB" id="A0A4P6JJM9"/>
<dbReference type="InterPro" id="IPR009959">
    <property type="entry name" value="Cyclase_SnoaL-like"/>
</dbReference>
<organism evidence="1 2">
    <name type="scientific">Ktedonosporobacter rubrisoli</name>
    <dbReference type="NCBI Taxonomy" id="2509675"/>
    <lineage>
        <taxon>Bacteria</taxon>
        <taxon>Bacillati</taxon>
        <taxon>Chloroflexota</taxon>
        <taxon>Ktedonobacteria</taxon>
        <taxon>Ktedonobacterales</taxon>
        <taxon>Ktedonosporobacteraceae</taxon>
        <taxon>Ktedonosporobacter</taxon>
    </lineage>
</organism>
<keyword evidence="2" id="KW-1185">Reference proteome</keyword>
<evidence type="ECO:0000313" key="2">
    <source>
        <dbReference type="Proteomes" id="UP000290365"/>
    </source>
</evidence>